<accession>X0RVV1</accession>
<dbReference type="AlphaFoldDB" id="X0RVV1"/>
<reference evidence="1" key="1">
    <citation type="journal article" date="2014" name="Front. Microbiol.">
        <title>High frequency of phylogenetically diverse reductive dehalogenase-homologous genes in deep subseafloor sedimentary metagenomes.</title>
        <authorList>
            <person name="Kawai M."/>
            <person name="Futagami T."/>
            <person name="Toyoda A."/>
            <person name="Takaki Y."/>
            <person name="Nishi S."/>
            <person name="Hori S."/>
            <person name="Arai W."/>
            <person name="Tsubouchi T."/>
            <person name="Morono Y."/>
            <person name="Uchiyama I."/>
            <person name="Ito T."/>
            <person name="Fujiyama A."/>
            <person name="Inagaki F."/>
            <person name="Takami H."/>
        </authorList>
    </citation>
    <scope>NUCLEOTIDE SEQUENCE</scope>
    <source>
        <strain evidence="1">Expedition CK06-06</strain>
    </source>
</reference>
<protein>
    <submittedName>
        <fullName evidence="1">Uncharacterized protein</fullName>
    </submittedName>
</protein>
<evidence type="ECO:0000313" key="1">
    <source>
        <dbReference type="EMBL" id="GAF67887.1"/>
    </source>
</evidence>
<name>X0RVV1_9ZZZZ</name>
<organism evidence="1">
    <name type="scientific">marine sediment metagenome</name>
    <dbReference type="NCBI Taxonomy" id="412755"/>
    <lineage>
        <taxon>unclassified sequences</taxon>
        <taxon>metagenomes</taxon>
        <taxon>ecological metagenomes</taxon>
    </lineage>
</organism>
<comment type="caution">
    <text evidence="1">The sequence shown here is derived from an EMBL/GenBank/DDBJ whole genome shotgun (WGS) entry which is preliminary data.</text>
</comment>
<gene>
    <name evidence="1" type="ORF">S01H1_14662</name>
</gene>
<sequence length="55" mass="5923">MKKDLGINAIWDGPLDMSQFPTKKGDSNGINGIRLLAKNQPPCKMGPITEIAKGL</sequence>
<proteinExistence type="predicted"/>
<dbReference type="EMBL" id="BARS01007636">
    <property type="protein sequence ID" value="GAF67887.1"/>
    <property type="molecule type" value="Genomic_DNA"/>
</dbReference>